<sequence length="202" mass="22547">MAELIDYPGDATDYDLARAYYRKLIEAEEAGELVDEATLRLAVSLASEYRNPDSIEESVHLLRCRIEAGPDAELLPLLWETLGIIMLERQGDREGALLALSRAHELGFTNPTFAPRISWTLARLALEQGRFDLAVPVLEELVVKYPRSGRSYEARRVLLRIAREHPRLELRVPDLVEFKTPRASEGSTGPAPDRVAAGGTEP</sequence>
<proteinExistence type="predicted"/>
<feature type="region of interest" description="Disordered" evidence="1">
    <location>
        <begin position="179"/>
        <end position="202"/>
    </location>
</feature>
<dbReference type="AlphaFoldDB" id="A0A518BX00"/>
<evidence type="ECO:0008006" key="4">
    <source>
        <dbReference type="Google" id="ProtNLM"/>
    </source>
</evidence>
<organism evidence="2 3">
    <name type="scientific">Mucisphaera calidilacus</name>
    <dbReference type="NCBI Taxonomy" id="2527982"/>
    <lineage>
        <taxon>Bacteria</taxon>
        <taxon>Pseudomonadati</taxon>
        <taxon>Planctomycetota</taxon>
        <taxon>Phycisphaerae</taxon>
        <taxon>Phycisphaerales</taxon>
        <taxon>Phycisphaeraceae</taxon>
        <taxon>Mucisphaera</taxon>
    </lineage>
</organism>
<dbReference type="Gene3D" id="1.25.40.10">
    <property type="entry name" value="Tetratricopeptide repeat domain"/>
    <property type="match status" value="1"/>
</dbReference>
<dbReference type="InterPro" id="IPR011990">
    <property type="entry name" value="TPR-like_helical_dom_sf"/>
</dbReference>
<reference evidence="2 3" key="1">
    <citation type="submission" date="2019-02" db="EMBL/GenBank/DDBJ databases">
        <title>Deep-cultivation of Planctomycetes and their phenomic and genomic characterization uncovers novel biology.</title>
        <authorList>
            <person name="Wiegand S."/>
            <person name="Jogler M."/>
            <person name="Boedeker C."/>
            <person name="Pinto D."/>
            <person name="Vollmers J."/>
            <person name="Rivas-Marin E."/>
            <person name="Kohn T."/>
            <person name="Peeters S.H."/>
            <person name="Heuer A."/>
            <person name="Rast P."/>
            <person name="Oberbeckmann S."/>
            <person name="Bunk B."/>
            <person name="Jeske O."/>
            <person name="Meyerdierks A."/>
            <person name="Storesund J.E."/>
            <person name="Kallscheuer N."/>
            <person name="Luecker S."/>
            <person name="Lage O.M."/>
            <person name="Pohl T."/>
            <person name="Merkel B.J."/>
            <person name="Hornburger P."/>
            <person name="Mueller R.-W."/>
            <person name="Bruemmer F."/>
            <person name="Labrenz M."/>
            <person name="Spormann A.M."/>
            <person name="Op den Camp H."/>
            <person name="Overmann J."/>
            <person name="Amann R."/>
            <person name="Jetten M.S.M."/>
            <person name="Mascher T."/>
            <person name="Medema M.H."/>
            <person name="Devos D.P."/>
            <person name="Kaster A.-K."/>
            <person name="Ovreas L."/>
            <person name="Rohde M."/>
            <person name="Galperin M.Y."/>
            <person name="Jogler C."/>
        </authorList>
    </citation>
    <scope>NUCLEOTIDE SEQUENCE [LARGE SCALE GENOMIC DNA]</scope>
    <source>
        <strain evidence="2 3">Pan265</strain>
    </source>
</reference>
<evidence type="ECO:0000313" key="2">
    <source>
        <dbReference type="EMBL" id="QDU71495.1"/>
    </source>
</evidence>
<gene>
    <name evidence="2" type="ORF">Pan265_13450</name>
</gene>
<evidence type="ECO:0000313" key="3">
    <source>
        <dbReference type="Proteomes" id="UP000320386"/>
    </source>
</evidence>
<dbReference type="SUPFAM" id="SSF48452">
    <property type="entry name" value="TPR-like"/>
    <property type="match status" value="1"/>
</dbReference>
<dbReference type="KEGG" id="mcad:Pan265_13450"/>
<dbReference type="Pfam" id="PF13432">
    <property type="entry name" value="TPR_16"/>
    <property type="match status" value="1"/>
</dbReference>
<name>A0A518BX00_9BACT</name>
<keyword evidence="3" id="KW-1185">Reference proteome</keyword>
<accession>A0A518BX00</accession>
<dbReference type="Proteomes" id="UP000320386">
    <property type="component" value="Chromosome"/>
</dbReference>
<protein>
    <recommendedName>
        <fullName evidence="4">Tetratricopeptide repeat protein</fullName>
    </recommendedName>
</protein>
<evidence type="ECO:0000256" key="1">
    <source>
        <dbReference type="SAM" id="MobiDB-lite"/>
    </source>
</evidence>
<dbReference type="EMBL" id="CP036280">
    <property type="protein sequence ID" value="QDU71495.1"/>
    <property type="molecule type" value="Genomic_DNA"/>
</dbReference>